<dbReference type="GO" id="GO:0005886">
    <property type="term" value="C:plasma membrane"/>
    <property type="evidence" value="ECO:0007669"/>
    <property type="project" value="UniProtKB-SubCell"/>
</dbReference>
<dbReference type="NCBIfam" id="TIGR02209">
    <property type="entry name" value="ftsL_broad"/>
    <property type="match status" value="1"/>
</dbReference>
<evidence type="ECO:0000256" key="5">
    <source>
        <dbReference type="ARBA" id="ARBA00022989"/>
    </source>
</evidence>
<keyword evidence="3 9" id="KW-0132">Cell division</keyword>
<dbReference type="InterPro" id="IPR011922">
    <property type="entry name" value="Cell_div_FtsL"/>
</dbReference>
<accession>A0A485M566</accession>
<evidence type="ECO:0000256" key="6">
    <source>
        <dbReference type="ARBA" id="ARBA00023136"/>
    </source>
</evidence>
<evidence type="ECO:0000256" key="2">
    <source>
        <dbReference type="ARBA" id="ARBA00022475"/>
    </source>
</evidence>
<evidence type="ECO:0000256" key="7">
    <source>
        <dbReference type="ARBA" id="ARBA00023306"/>
    </source>
</evidence>
<keyword evidence="2" id="KW-1003">Cell membrane</keyword>
<evidence type="ECO:0000313" key="9">
    <source>
        <dbReference type="EMBL" id="VFU17244.1"/>
    </source>
</evidence>
<dbReference type="AlphaFoldDB" id="A0A485M566"/>
<proteinExistence type="inferred from homology"/>
<evidence type="ECO:0000256" key="3">
    <source>
        <dbReference type="ARBA" id="ARBA00022618"/>
    </source>
</evidence>
<feature type="transmembrane region" description="Helical" evidence="8">
    <location>
        <begin position="6"/>
        <end position="26"/>
    </location>
</feature>
<dbReference type="HAMAP" id="MF_00910">
    <property type="entry name" value="FtsL"/>
    <property type="match status" value="1"/>
</dbReference>
<evidence type="ECO:0000256" key="4">
    <source>
        <dbReference type="ARBA" id="ARBA00022692"/>
    </source>
</evidence>
<comment type="subcellular location">
    <subcellularLocation>
        <location evidence="1">Cell membrane</location>
        <topology evidence="1">Single-pass type II membrane protein</topology>
    </subcellularLocation>
</comment>
<protein>
    <submittedName>
        <fullName evidence="9">Cell division protein FtsL</fullName>
    </submittedName>
</protein>
<keyword evidence="4 8" id="KW-0812">Transmembrane</keyword>
<keyword evidence="7" id="KW-0131">Cell cycle</keyword>
<name>A0A485M566_9ZZZZ</name>
<dbReference type="GO" id="GO:0051301">
    <property type="term" value="P:cell division"/>
    <property type="evidence" value="ECO:0007669"/>
    <property type="project" value="UniProtKB-KW"/>
</dbReference>
<dbReference type="Pfam" id="PF04999">
    <property type="entry name" value="FtsL"/>
    <property type="match status" value="1"/>
</dbReference>
<keyword evidence="5 8" id="KW-1133">Transmembrane helix</keyword>
<organism evidence="9">
    <name type="scientific">anaerobic digester metagenome</name>
    <dbReference type="NCBI Taxonomy" id="1263854"/>
    <lineage>
        <taxon>unclassified sequences</taxon>
        <taxon>metagenomes</taxon>
        <taxon>ecological metagenomes</taxon>
    </lineage>
</organism>
<evidence type="ECO:0000256" key="1">
    <source>
        <dbReference type="ARBA" id="ARBA00004401"/>
    </source>
</evidence>
<dbReference type="EMBL" id="CAADRM010000130">
    <property type="protein sequence ID" value="VFU17244.1"/>
    <property type="molecule type" value="Genomic_DNA"/>
</dbReference>
<gene>
    <name evidence="9" type="primary">ftsL</name>
    <name evidence="9" type="ORF">SCFA_640020</name>
</gene>
<reference evidence="9" key="1">
    <citation type="submission" date="2019-03" db="EMBL/GenBank/DDBJ databases">
        <authorList>
            <person name="Hao L."/>
        </authorList>
    </citation>
    <scope>NUCLEOTIDE SEQUENCE</scope>
</reference>
<keyword evidence="6 8" id="KW-0472">Membrane</keyword>
<evidence type="ECO:0000256" key="8">
    <source>
        <dbReference type="SAM" id="Phobius"/>
    </source>
</evidence>
<sequence>MKARDIVDILPAFLIMLSFFTAWAFFHIWTRHIATELGYAITAEQTEQEHLLSENKSLKLEISTLKSSRRLEEIAKNKLGMKSPSPEQVVYLWLDE</sequence>